<dbReference type="Proteomes" id="UP000316199">
    <property type="component" value="Unassembled WGS sequence"/>
</dbReference>
<evidence type="ECO:0000313" key="2">
    <source>
        <dbReference type="Proteomes" id="UP000316199"/>
    </source>
</evidence>
<sequence length="207" mass="23897">MNIKMIFNYEGRDIEFSLADDDDTVVNSVYSVMYSEDEANIEPKKELFTVLIKSKNPKLRALAVEKIDEDFYDDDTITKLMSDVYMEVLNVLVTTNRFKEIVTIDTLREIMTREVLHAQDESWGEPEEYQLYDSRANIASYCQSFDLVSSDQIAQLVMKHCSNQDFVLLELARGMCTHRESLEILAQHNNSEISEAARERLAEIDDG</sequence>
<comment type="caution">
    <text evidence="1">The sequence shown here is derived from an EMBL/GenBank/DDBJ whole genome shotgun (WGS) entry which is preliminary data.</text>
</comment>
<gene>
    <name evidence="1" type="ORF">EVA68_06130</name>
</gene>
<proteinExistence type="predicted"/>
<name>A0A520RZW9_9GAMM</name>
<evidence type="ECO:0008006" key="3">
    <source>
        <dbReference type="Google" id="ProtNLM"/>
    </source>
</evidence>
<evidence type="ECO:0000313" key="1">
    <source>
        <dbReference type="EMBL" id="RZO75769.1"/>
    </source>
</evidence>
<protein>
    <recommendedName>
        <fullName evidence="3">HEAT repeat domain-containing protein</fullName>
    </recommendedName>
</protein>
<dbReference type="EMBL" id="SHAG01000025">
    <property type="protein sequence ID" value="RZO75769.1"/>
    <property type="molecule type" value="Genomic_DNA"/>
</dbReference>
<dbReference type="AlphaFoldDB" id="A0A520RZW9"/>
<reference evidence="1 2" key="1">
    <citation type="submission" date="2019-02" db="EMBL/GenBank/DDBJ databases">
        <title>Prokaryotic population dynamics and viral predation in marine succession experiment using metagenomics: the confinement effect.</title>
        <authorList>
            <person name="Haro-Moreno J.M."/>
            <person name="Rodriguez-Valera F."/>
            <person name="Lopez-Perez M."/>
        </authorList>
    </citation>
    <scope>NUCLEOTIDE SEQUENCE [LARGE SCALE GENOMIC DNA]</scope>
    <source>
        <strain evidence="1">MED-G157</strain>
    </source>
</reference>
<accession>A0A520RZW9</accession>
<organism evidence="1 2">
    <name type="scientific">OM182 bacterium</name>
    <dbReference type="NCBI Taxonomy" id="2510334"/>
    <lineage>
        <taxon>Bacteria</taxon>
        <taxon>Pseudomonadati</taxon>
        <taxon>Pseudomonadota</taxon>
        <taxon>Gammaproteobacteria</taxon>
        <taxon>OMG group</taxon>
        <taxon>OM182 clade</taxon>
    </lineage>
</organism>